<accession>A0ABV7GR71</accession>
<dbReference type="Proteomes" id="UP001595632">
    <property type="component" value="Unassembled WGS sequence"/>
</dbReference>
<organism evidence="3 4">
    <name type="scientific">Psychromarinibacter halotolerans</name>
    <dbReference type="NCBI Taxonomy" id="1775175"/>
    <lineage>
        <taxon>Bacteria</taxon>
        <taxon>Pseudomonadati</taxon>
        <taxon>Pseudomonadota</taxon>
        <taxon>Alphaproteobacteria</taxon>
        <taxon>Rhodobacterales</taxon>
        <taxon>Paracoccaceae</taxon>
        <taxon>Psychromarinibacter</taxon>
    </lineage>
</organism>
<keyword evidence="4" id="KW-1185">Reference proteome</keyword>
<dbReference type="Gene3D" id="3.40.50.11550">
    <property type="match status" value="2"/>
</dbReference>
<dbReference type="Pfam" id="PF04187">
    <property type="entry name" value="Cofac_haem_bdg"/>
    <property type="match status" value="1"/>
</dbReference>
<dbReference type="EMBL" id="JBHRTB010000010">
    <property type="protein sequence ID" value="MFC3142046.1"/>
    <property type="molecule type" value="Genomic_DNA"/>
</dbReference>
<sequence length="273" mass="28061">MTPSGFLAAAAVFSAAVSFAGSASAAEVGAADLNDLPEAEIYVLGEIHDNPAHHLTQATVVGAGVAAVVFEMLTPQQAEGWQPGLAGDAAALGKALQWSDGWPDFAIYYPIFEAIGDATVYGAALPREDVRQAISVGAATVFGDGAGRFGLDLPLPAEETALREADLNDAHCGALPVEMLPGMLEAQRLRDAAFARAAVLALEETGGPVAVITGNGHARRDWGMPRALATAAPDVSVLSLGQFETTAPDAPPFDVWVVTDPAERDDPCAAFAG</sequence>
<feature type="signal peptide" evidence="1">
    <location>
        <begin position="1"/>
        <end position="25"/>
    </location>
</feature>
<keyword evidence="3" id="KW-0449">Lipoprotein</keyword>
<feature type="domain" description="Haem-binding uptake Tiki superfamily ChaN" evidence="2">
    <location>
        <begin position="34"/>
        <end position="228"/>
    </location>
</feature>
<feature type="chain" id="PRO_5045769781" evidence="1">
    <location>
        <begin position="26"/>
        <end position="273"/>
    </location>
</feature>
<proteinExistence type="predicted"/>
<evidence type="ECO:0000313" key="3">
    <source>
        <dbReference type="EMBL" id="MFC3142046.1"/>
    </source>
</evidence>
<evidence type="ECO:0000313" key="4">
    <source>
        <dbReference type="Proteomes" id="UP001595632"/>
    </source>
</evidence>
<protein>
    <submittedName>
        <fullName evidence="3">ChaN family lipoprotein</fullName>
    </submittedName>
</protein>
<gene>
    <name evidence="3" type="ORF">ACFOGP_04965</name>
</gene>
<evidence type="ECO:0000256" key="1">
    <source>
        <dbReference type="SAM" id="SignalP"/>
    </source>
</evidence>
<dbReference type="SUPFAM" id="SSF159501">
    <property type="entry name" value="EreA/ChaN-like"/>
    <property type="match status" value="1"/>
</dbReference>
<comment type="caution">
    <text evidence="3">The sequence shown here is derived from an EMBL/GenBank/DDBJ whole genome shotgun (WGS) entry which is preliminary data.</text>
</comment>
<keyword evidence="1" id="KW-0732">Signal</keyword>
<dbReference type="CDD" id="cd14727">
    <property type="entry name" value="ChanN-like"/>
    <property type="match status" value="1"/>
</dbReference>
<dbReference type="InterPro" id="IPR007314">
    <property type="entry name" value="Cofac_haem-bd_dom"/>
</dbReference>
<reference evidence="4" key="1">
    <citation type="journal article" date="2019" name="Int. J. Syst. Evol. Microbiol.">
        <title>The Global Catalogue of Microorganisms (GCM) 10K type strain sequencing project: providing services to taxonomists for standard genome sequencing and annotation.</title>
        <authorList>
            <consortium name="The Broad Institute Genomics Platform"/>
            <consortium name="The Broad Institute Genome Sequencing Center for Infectious Disease"/>
            <person name="Wu L."/>
            <person name="Ma J."/>
        </authorList>
    </citation>
    <scope>NUCLEOTIDE SEQUENCE [LARGE SCALE GENOMIC DNA]</scope>
    <source>
        <strain evidence="4">KCTC 52366</strain>
    </source>
</reference>
<evidence type="ECO:0000259" key="2">
    <source>
        <dbReference type="Pfam" id="PF04187"/>
    </source>
</evidence>
<dbReference type="RefSeq" id="WP_275631710.1">
    <property type="nucleotide sequence ID" value="NZ_JARGYD010000002.1"/>
</dbReference>
<name>A0ABV7GR71_9RHOB</name>